<evidence type="ECO:0000256" key="2">
    <source>
        <dbReference type="ARBA" id="ARBA00023012"/>
    </source>
</evidence>
<dbReference type="GO" id="GO:0000160">
    <property type="term" value="P:phosphorelay signal transduction system"/>
    <property type="evidence" value="ECO:0007669"/>
    <property type="project" value="UniProtKB-KW"/>
</dbReference>
<dbReference type="CDD" id="cd17546">
    <property type="entry name" value="REC_hyHK_CKI1_RcsC-like"/>
    <property type="match status" value="1"/>
</dbReference>
<dbReference type="Gene3D" id="3.40.50.2300">
    <property type="match status" value="1"/>
</dbReference>
<dbReference type="SMART" id="SM00448">
    <property type="entry name" value="REC"/>
    <property type="match status" value="1"/>
</dbReference>
<dbReference type="RefSeq" id="WP_101308314.1">
    <property type="nucleotide sequence ID" value="NZ_CAXXEE010000003.1"/>
</dbReference>
<dbReference type="EMBL" id="MVDE01000003">
    <property type="protein sequence ID" value="PKQ68665.1"/>
    <property type="molecule type" value="Genomic_DNA"/>
</dbReference>
<keyword evidence="2" id="KW-0902">Two-component regulatory system</keyword>
<name>A0A2N3IEF0_9BACT</name>
<evidence type="ECO:0000313" key="5">
    <source>
        <dbReference type="EMBL" id="PKQ68665.1"/>
    </source>
</evidence>
<dbReference type="Pfam" id="PF00072">
    <property type="entry name" value="Response_reg"/>
    <property type="match status" value="1"/>
</dbReference>
<protein>
    <recommendedName>
        <fullName evidence="4">Response regulatory domain-containing protein</fullName>
    </recommendedName>
</protein>
<feature type="domain" description="Response regulatory" evidence="4">
    <location>
        <begin position="12"/>
        <end position="128"/>
    </location>
</feature>
<dbReference type="AlphaFoldDB" id="A0A2N3IEF0"/>
<evidence type="ECO:0000256" key="1">
    <source>
        <dbReference type="ARBA" id="ARBA00022553"/>
    </source>
</evidence>
<keyword evidence="1 3" id="KW-0597">Phosphoprotein</keyword>
<dbReference type="InterPro" id="IPR011006">
    <property type="entry name" value="CheY-like_superfamily"/>
</dbReference>
<reference evidence="5 6" key="1">
    <citation type="journal article" date="2017" name="Front. Microbiol.">
        <title>Labilibaculum manganireducens gen. nov., sp. nov. and Labilibaculum filiforme sp. nov., Novel Bacteroidetes Isolated from Subsurface Sediments of the Baltic Sea.</title>
        <authorList>
            <person name="Vandieken V."/>
            <person name="Marshall I.P."/>
            <person name="Niemann H."/>
            <person name="Engelen B."/>
            <person name="Cypionka H."/>
        </authorList>
    </citation>
    <scope>NUCLEOTIDE SEQUENCE [LARGE SCALE GENOMIC DNA]</scope>
    <source>
        <strain evidence="5 6">59.10-2M</strain>
    </source>
</reference>
<sequence length="134" mass="15594">MEEEKPEFSNGRVLLVEDDFVNGKIISRLLEMDNIPTHWVKNGREALDFCQENKECVLMVFMDLQMPIIDGYQATVALRKNGFNRPIIAMTANAFSDDHVKSAEAGMDDFIMKPVSKMELFMMVEKWMKRERKK</sequence>
<comment type="caution">
    <text evidence="5">The sequence shown here is derived from an EMBL/GenBank/DDBJ whole genome shotgun (WGS) entry which is preliminary data.</text>
</comment>
<dbReference type="PANTHER" id="PTHR45339">
    <property type="entry name" value="HYBRID SIGNAL TRANSDUCTION HISTIDINE KINASE J"/>
    <property type="match status" value="1"/>
</dbReference>
<dbReference type="InterPro" id="IPR001789">
    <property type="entry name" value="Sig_transdc_resp-reg_receiver"/>
</dbReference>
<dbReference type="SUPFAM" id="SSF52172">
    <property type="entry name" value="CheY-like"/>
    <property type="match status" value="1"/>
</dbReference>
<feature type="modified residue" description="4-aspartylphosphate" evidence="3">
    <location>
        <position position="63"/>
    </location>
</feature>
<accession>A0A2N3IEF0</accession>
<evidence type="ECO:0000313" key="6">
    <source>
        <dbReference type="Proteomes" id="UP000233618"/>
    </source>
</evidence>
<dbReference type="Proteomes" id="UP000233618">
    <property type="component" value="Unassembled WGS sequence"/>
</dbReference>
<organism evidence="5 6">
    <name type="scientific">Labilibaculum manganireducens</name>
    <dbReference type="NCBI Taxonomy" id="1940525"/>
    <lineage>
        <taxon>Bacteria</taxon>
        <taxon>Pseudomonadati</taxon>
        <taxon>Bacteroidota</taxon>
        <taxon>Bacteroidia</taxon>
        <taxon>Marinilabiliales</taxon>
        <taxon>Marinifilaceae</taxon>
        <taxon>Labilibaculum</taxon>
    </lineage>
</organism>
<gene>
    <name evidence="5" type="ORF">BZG01_02805</name>
</gene>
<dbReference type="PROSITE" id="PS50110">
    <property type="entry name" value="RESPONSE_REGULATORY"/>
    <property type="match status" value="1"/>
</dbReference>
<proteinExistence type="predicted"/>
<evidence type="ECO:0000256" key="3">
    <source>
        <dbReference type="PROSITE-ProRule" id="PRU00169"/>
    </source>
</evidence>
<evidence type="ECO:0000259" key="4">
    <source>
        <dbReference type="PROSITE" id="PS50110"/>
    </source>
</evidence>
<keyword evidence="6" id="KW-1185">Reference proteome</keyword>
<dbReference type="PANTHER" id="PTHR45339:SF1">
    <property type="entry name" value="HYBRID SIGNAL TRANSDUCTION HISTIDINE KINASE J"/>
    <property type="match status" value="1"/>
</dbReference>